<name>A0ABQ8IPN5_9ROSI</name>
<organism evidence="4 6">
    <name type="scientific">Xanthoceras sorbifolium</name>
    <dbReference type="NCBI Taxonomy" id="99658"/>
    <lineage>
        <taxon>Eukaryota</taxon>
        <taxon>Viridiplantae</taxon>
        <taxon>Streptophyta</taxon>
        <taxon>Embryophyta</taxon>
        <taxon>Tracheophyta</taxon>
        <taxon>Spermatophyta</taxon>
        <taxon>Magnoliopsida</taxon>
        <taxon>eudicotyledons</taxon>
        <taxon>Gunneridae</taxon>
        <taxon>Pentapetalae</taxon>
        <taxon>rosids</taxon>
        <taxon>malvids</taxon>
        <taxon>Sapindales</taxon>
        <taxon>Sapindaceae</taxon>
        <taxon>Xanthoceroideae</taxon>
        <taxon>Xanthoceras</taxon>
    </lineage>
</organism>
<evidence type="ECO:0000256" key="3">
    <source>
        <dbReference type="ARBA" id="ARBA00022604"/>
    </source>
</evidence>
<proteinExistence type="inferred from homology"/>
<comment type="similarity">
    <text evidence="1">Belongs to the ARG7 family.</text>
</comment>
<evidence type="ECO:0000313" key="4">
    <source>
        <dbReference type="EMBL" id="KAH7578348.1"/>
    </source>
</evidence>
<accession>A0ABQ8IPN5</accession>
<dbReference type="PANTHER" id="PTHR31374:SF311">
    <property type="entry name" value="SMALL AUXIN-UP RNA"/>
    <property type="match status" value="1"/>
</dbReference>
<evidence type="ECO:0000313" key="6">
    <source>
        <dbReference type="Proteomes" id="UP000827721"/>
    </source>
</evidence>
<dbReference type="EMBL" id="JAFEMO010000001">
    <property type="protein sequence ID" value="KAH7578348.1"/>
    <property type="molecule type" value="Genomic_DNA"/>
</dbReference>
<evidence type="ECO:0000313" key="5">
    <source>
        <dbReference type="EMBL" id="KAH7578349.1"/>
    </source>
</evidence>
<gene>
    <name evidence="4" type="ORF">JRO89_XS01G0371300</name>
    <name evidence="5" type="ORF">JRO89_XS01G0371400</name>
</gene>
<dbReference type="Proteomes" id="UP000827721">
    <property type="component" value="Unassembled WGS sequence"/>
</dbReference>
<dbReference type="Pfam" id="PF02519">
    <property type="entry name" value="Auxin_inducible"/>
    <property type="match status" value="1"/>
</dbReference>
<reference evidence="4 6" key="1">
    <citation type="submission" date="2021-02" db="EMBL/GenBank/DDBJ databases">
        <title>Plant Genome Project.</title>
        <authorList>
            <person name="Zhang R.-G."/>
        </authorList>
    </citation>
    <scope>NUCLEOTIDE SEQUENCE [LARGE SCALE GENOMIC DNA]</scope>
    <source>
        <tissue evidence="4">Leaves</tissue>
    </source>
</reference>
<keyword evidence="2" id="KW-0217">Developmental protein</keyword>
<evidence type="ECO:0000256" key="1">
    <source>
        <dbReference type="ARBA" id="ARBA00006974"/>
    </source>
</evidence>
<evidence type="ECO:0000256" key="2">
    <source>
        <dbReference type="ARBA" id="ARBA00022473"/>
    </source>
</evidence>
<dbReference type="InterPro" id="IPR003676">
    <property type="entry name" value="SAUR_fam"/>
</dbReference>
<sequence>MFSTRPVRRNISKLMKKFSASGSNNKSYKKLVNIDEKDSEKLRVPRGCVAMYVGEERKRYQVPVNYLSLPKFQQLIESSLHGDAFDVKVDGPITLACPTQTFDQLLKIAKKKT</sequence>
<protein>
    <submittedName>
        <fullName evidence="4">Uncharacterized protein</fullName>
    </submittedName>
</protein>
<keyword evidence="6" id="KW-1185">Reference proteome</keyword>
<dbReference type="PANTHER" id="PTHR31374">
    <property type="entry name" value="AUXIN-INDUCED PROTEIN-LIKE-RELATED"/>
    <property type="match status" value="1"/>
</dbReference>
<dbReference type="EMBL" id="JAFEMO010000001">
    <property type="protein sequence ID" value="KAH7578349.1"/>
    <property type="molecule type" value="Genomic_DNA"/>
</dbReference>
<comment type="caution">
    <text evidence="4">The sequence shown here is derived from an EMBL/GenBank/DDBJ whole genome shotgun (WGS) entry which is preliminary data.</text>
</comment>
<keyword evidence="3" id="KW-0341">Growth regulation</keyword>